<evidence type="ECO:0000256" key="1">
    <source>
        <dbReference type="ARBA" id="ARBA00005094"/>
    </source>
</evidence>
<dbReference type="EMBL" id="SDOZ01000002">
    <property type="protein sequence ID" value="RXZ61864.1"/>
    <property type="molecule type" value="Genomic_DNA"/>
</dbReference>
<keyword evidence="13" id="KW-0413">Isomerase</keyword>
<keyword evidence="3 9" id="KW-0479">Metal-binding</keyword>
<dbReference type="Gene3D" id="3.40.50.720">
    <property type="entry name" value="NAD(P)-binding Rossmann-like Domain"/>
    <property type="match status" value="1"/>
</dbReference>
<dbReference type="FunFam" id="3.40.50.720:FF:000045">
    <property type="entry name" value="1-deoxy-D-xylulose 5-phosphate reductoisomerase"/>
    <property type="match status" value="1"/>
</dbReference>
<evidence type="ECO:0000256" key="7">
    <source>
        <dbReference type="ARBA" id="ARBA00023229"/>
    </source>
</evidence>
<feature type="binding site" evidence="9">
    <location>
        <position position="148"/>
    </location>
    <ligand>
        <name>1-deoxy-D-xylulose 5-phosphate</name>
        <dbReference type="ChEBI" id="CHEBI:57792"/>
    </ligand>
</feature>
<dbReference type="Pfam" id="PF02670">
    <property type="entry name" value="DXP_reductoisom"/>
    <property type="match status" value="1"/>
</dbReference>
<evidence type="ECO:0000256" key="2">
    <source>
        <dbReference type="ARBA" id="ARBA00006825"/>
    </source>
</evidence>
<feature type="binding site" evidence="9">
    <location>
        <position position="148"/>
    </location>
    <ligand>
        <name>Mn(2+)</name>
        <dbReference type="ChEBI" id="CHEBI:29035"/>
    </ligand>
</feature>
<feature type="binding site" evidence="9">
    <location>
        <position position="147"/>
    </location>
    <ligand>
        <name>1-deoxy-D-xylulose 5-phosphate</name>
        <dbReference type="ChEBI" id="CHEBI:57792"/>
    </ligand>
</feature>
<dbReference type="Gene3D" id="1.10.1740.10">
    <property type="match status" value="1"/>
</dbReference>
<dbReference type="GO" id="GO:0070402">
    <property type="term" value="F:NADPH binding"/>
    <property type="evidence" value="ECO:0007669"/>
    <property type="project" value="InterPro"/>
</dbReference>
<organism evidence="13 14">
    <name type="scientific">Candidatus Borkfalkia ceftriaxoniphila</name>
    <dbReference type="NCBI Taxonomy" id="2508949"/>
    <lineage>
        <taxon>Bacteria</taxon>
        <taxon>Bacillati</taxon>
        <taxon>Bacillota</taxon>
        <taxon>Clostridia</taxon>
        <taxon>Christensenellales</taxon>
        <taxon>Christensenellaceae</taxon>
        <taxon>Candidatus Borkfalkia</taxon>
    </lineage>
</organism>
<feature type="binding site" evidence="9">
    <location>
        <position position="122"/>
    </location>
    <ligand>
        <name>NADPH</name>
        <dbReference type="ChEBI" id="CHEBI:57783"/>
    </ligand>
</feature>
<feature type="domain" description="DXP reductoisomerase C-terminal" evidence="12">
    <location>
        <begin position="257"/>
        <end position="373"/>
    </location>
</feature>
<sequence length="382" mass="41027">MRKKIALIGSTGSIGRQVINVALRYPERFEIVAMAANTDDITFSRQISAVRPAFACMRDENSAKRVEAPRGTLVKGGETAFSEACGYAGADVVFNAVTGFAGLKVALDAIAAGKRLALANKESLVVGGALVMPAAKAKGTEIVPVDSEHSAIWQCLHFDRAAKFSKLILTASGGALRDVPLEKLPFVTAKEALCHPNWDMGAKITIDCATMLNKGFEVIEAMWLYGAPADKIDVVLHRESVVHSMVAFEDGAVLAQMSAPSMELPIQLALTYPERLSCALPTPDFAKLGALRFETVDEARYPCFTVAKECAREGGSLPCVLNAAGEIAVRAFLGGQIKYTKIAQILEGTLFRFAREEVSDYAQLLETDERARAIANQLIAEG</sequence>
<feature type="binding site" evidence="9">
    <location>
        <position position="14"/>
    </location>
    <ligand>
        <name>NADPH</name>
        <dbReference type="ChEBI" id="CHEBI:57783"/>
    </ligand>
</feature>
<feature type="domain" description="1-deoxy-D-xylulose 5-phosphate reductoisomerase C-terminal" evidence="11">
    <location>
        <begin position="142"/>
        <end position="225"/>
    </location>
</feature>
<feature type="binding site" evidence="9">
    <location>
        <position position="172"/>
    </location>
    <ligand>
        <name>1-deoxy-D-xylulose 5-phosphate</name>
        <dbReference type="ChEBI" id="CHEBI:57792"/>
    </ligand>
</feature>
<dbReference type="InterPro" id="IPR036291">
    <property type="entry name" value="NAD(P)-bd_dom_sf"/>
</dbReference>
<dbReference type="PANTHER" id="PTHR30525">
    <property type="entry name" value="1-DEOXY-D-XYLULOSE 5-PHOSPHATE REDUCTOISOMERASE"/>
    <property type="match status" value="1"/>
</dbReference>
<protein>
    <recommendedName>
        <fullName evidence="9">1-deoxy-D-xylulose 5-phosphate reductoisomerase</fullName>
        <shortName evidence="9">DXP reductoisomerase</shortName>
        <ecNumber evidence="9">1.1.1.267</ecNumber>
    </recommendedName>
    <alternativeName>
        <fullName evidence="9">1-deoxyxylulose-5-phosphate reductoisomerase</fullName>
    </alternativeName>
    <alternativeName>
        <fullName evidence="9">2-C-methyl-D-erythritol 4-phosphate synthase</fullName>
    </alternativeName>
</protein>
<dbReference type="OrthoDB" id="9806546at2"/>
<evidence type="ECO:0000256" key="6">
    <source>
        <dbReference type="ARBA" id="ARBA00023211"/>
    </source>
</evidence>
<dbReference type="EC" id="1.1.1.267" evidence="9"/>
<dbReference type="NCBIfam" id="TIGR00243">
    <property type="entry name" value="Dxr"/>
    <property type="match status" value="1"/>
</dbReference>
<evidence type="ECO:0000259" key="10">
    <source>
        <dbReference type="Pfam" id="PF02670"/>
    </source>
</evidence>
<dbReference type="Proteomes" id="UP000291269">
    <property type="component" value="Unassembled WGS sequence"/>
</dbReference>
<accession>A0A4Q2KB69</accession>
<feature type="binding site" evidence="9">
    <location>
        <position position="217"/>
    </location>
    <ligand>
        <name>Mn(2+)</name>
        <dbReference type="ChEBI" id="CHEBI:29035"/>
    </ligand>
</feature>
<dbReference type="GO" id="GO:0051484">
    <property type="term" value="P:isopentenyl diphosphate biosynthetic process, methylerythritol 4-phosphate pathway involved in terpenoid biosynthetic process"/>
    <property type="evidence" value="ECO:0007669"/>
    <property type="project" value="TreeGrafter"/>
</dbReference>
<feature type="binding site" evidence="9">
    <location>
        <position position="217"/>
    </location>
    <ligand>
        <name>1-deoxy-D-xylulose 5-phosphate</name>
        <dbReference type="ChEBI" id="CHEBI:57792"/>
    </ligand>
</feature>
<reference evidence="13 14" key="1">
    <citation type="journal article" date="2019" name="Gut">
        <title>Antibiotics-induced monodominance of a novel gut bacterial order.</title>
        <authorList>
            <person name="Hildebrand F."/>
            <person name="Moitinho-Silva L."/>
            <person name="Blasche S."/>
            <person name="Jahn M.T."/>
            <person name="Gossmann T.I."/>
            <person name="Heuerta-Cepas J."/>
            <person name="Hercog R."/>
            <person name="Luetge M."/>
            <person name="Bahram M."/>
            <person name="Pryszlak A."/>
            <person name="Alves R.J."/>
            <person name="Waszak S.M."/>
            <person name="Zhu A."/>
            <person name="Ye L."/>
            <person name="Costea P.I."/>
            <person name="Aalvink S."/>
            <person name="Belzer C."/>
            <person name="Forslund S.K."/>
            <person name="Sunagawa S."/>
            <person name="Hentschel U."/>
            <person name="Merten C."/>
            <person name="Patil K.R."/>
            <person name="Benes V."/>
            <person name="Bork P."/>
        </authorList>
    </citation>
    <scope>NUCLEOTIDE SEQUENCE [LARGE SCALE GENOMIC DNA]</scope>
    <source>
        <strain evidence="13 14">HDS1380</strain>
    </source>
</reference>
<evidence type="ECO:0000313" key="14">
    <source>
        <dbReference type="Proteomes" id="UP000291269"/>
    </source>
</evidence>
<comment type="caution">
    <text evidence="9">Lacks conserved residue(s) required for the propagation of feature annotation.</text>
</comment>
<comment type="catalytic activity">
    <reaction evidence="8">
        <text>2-C-methyl-D-erythritol 4-phosphate + NADP(+) = 1-deoxy-D-xylulose 5-phosphate + NADPH + H(+)</text>
        <dbReference type="Rhea" id="RHEA:13717"/>
        <dbReference type="ChEBI" id="CHEBI:15378"/>
        <dbReference type="ChEBI" id="CHEBI:57783"/>
        <dbReference type="ChEBI" id="CHEBI:57792"/>
        <dbReference type="ChEBI" id="CHEBI:58262"/>
        <dbReference type="ChEBI" id="CHEBI:58349"/>
        <dbReference type="EC" id="1.1.1.267"/>
    </reaction>
    <physiologicalReaction direction="right-to-left" evidence="8">
        <dbReference type="Rhea" id="RHEA:13719"/>
    </physiologicalReaction>
</comment>
<feature type="domain" description="1-deoxy-D-xylulose 5-phosphate reductoisomerase N-terminal" evidence="10">
    <location>
        <begin position="5"/>
        <end position="128"/>
    </location>
</feature>
<comment type="cofactor">
    <cofactor evidence="9">
        <name>Mg(2+)</name>
        <dbReference type="ChEBI" id="CHEBI:18420"/>
    </cofactor>
    <cofactor evidence="9">
        <name>Mn(2+)</name>
        <dbReference type="ChEBI" id="CHEBI:29035"/>
    </cofactor>
</comment>
<dbReference type="UniPathway" id="UPA00056">
    <property type="reaction ID" value="UER00092"/>
</dbReference>
<dbReference type="PIRSF" id="PIRSF006205">
    <property type="entry name" value="Dxp_reductismrs"/>
    <property type="match status" value="1"/>
</dbReference>
<dbReference type="PANTHER" id="PTHR30525:SF0">
    <property type="entry name" value="1-DEOXY-D-XYLULOSE 5-PHOSPHATE REDUCTOISOMERASE, CHLOROPLASTIC"/>
    <property type="match status" value="1"/>
</dbReference>
<comment type="pathway">
    <text evidence="1 9">Isoprenoid biosynthesis; isopentenyl diphosphate biosynthesis via DXP pathway; isopentenyl diphosphate from 1-deoxy-D-xylulose 5-phosphate: step 1/6.</text>
</comment>
<feature type="binding site" evidence="9">
    <location>
        <position position="120"/>
    </location>
    <ligand>
        <name>NADPH</name>
        <dbReference type="ChEBI" id="CHEBI:57783"/>
    </ligand>
</feature>
<dbReference type="InterPro" id="IPR013644">
    <property type="entry name" value="DXP_reductoisomerase_C"/>
</dbReference>
<name>A0A4Q2KB69_9FIRM</name>
<evidence type="ECO:0000259" key="11">
    <source>
        <dbReference type="Pfam" id="PF08436"/>
    </source>
</evidence>
<evidence type="ECO:0000259" key="12">
    <source>
        <dbReference type="Pfam" id="PF13288"/>
    </source>
</evidence>
<comment type="caution">
    <text evidence="13">The sequence shown here is derived from an EMBL/GenBank/DDBJ whole genome shotgun (WGS) entry which is preliminary data.</text>
</comment>
<keyword evidence="4 9" id="KW-0521">NADP</keyword>
<dbReference type="Pfam" id="PF13288">
    <property type="entry name" value="DXPR_C"/>
    <property type="match status" value="1"/>
</dbReference>
<keyword evidence="7 9" id="KW-0414">Isoprene biosynthesis</keyword>
<dbReference type="InterPro" id="IPR036169">
    <property type="entry name" value="DXPR_C_sf"/>
</dbReference>
<keyword evidence="6 9" id="KW-0464">Manganese</keyword>
<feature type="binding site" evidence="9">
    <location>
        <position position="13"/>
    </location>
    <ligand>
        <name>NADPH</name>
        <dbReference type="ChEBI" id="CHEBI:57783"/>
    </ligand>
</feature>
<comment type="function">
    <text evidence="9">Catalyzes the NADPH-dependent rearrangement and reduction of 1-deoxy-D-xylulose-5-phosphate (DXP) to 2-C-methyl-D-erythritol 4-phosphate (MEP).</text>
</comment>
<keyword evidence="9" id="KW-0460">Magnesium</keyword>
<dbReference type="Pfam" id="PF08436">
    <property type="entry name" value="DXP_redisom_C"/>
    <property type="match status" value="1"/>
</dbReference>
<dbReference type="InterPro" id="IPR013512">
    <property type="entry name" value="DXP_reductoisomerase_N"/>
</dbReference>
<dbReference type="GO" id="GO:0030145">
    <property type="term" value="F:manganese ion binding"/>
    <property type="evidence" value="ECO:0007669"/>
    <property type="project" value="TreeGrafter"/>
</dbReference>
<evidence type="ECO:0000256" key="9">
    <source>
        <dbReference type="HAMAP-Rule" id="MF_00183"/>
    </source>
</evidence>
<feature type="binding site" evidence="9">
    <location>
        <position position="11"/>
    </location>
    <ligand>
        <name>NADPH</name>
        <dbReference type="ChEBI" id="CHEBI:57783"/>
    </ligand>
</feature>
<dbReference type="SUPFAM" id="SSF55347">
    <property type="entry name" value="Glyceraldehyde-3-phosphate dehydrogenase-like, C-terminal domain"/>
    <property type="match status" value="1"/>
</dbReference>
<dbReference type="SUPFAM" id="SSF51735">
    <property type="entry name" value="NAD(P)-binding Rossmann-fold domains"/>
    <property type="match status" value="1"/>
</dbReference>
<dbReference type="GO" id="GO:0030604">
    <property type="term" value="F:1-deoxy-D-xylulose-5-phosphate reductoisomerase activity"/>
    <property type="evidence" value="ECO:0007669"/>
    <property type="project" value="UniProtKB-UniRule"/>
</dbReference>
<dbReference type="RefSeq" id="WP_129224963.1">
    <property type="nucleotide sequence ID" value="NZ_SDOZ01000002.1"/>
</dbReference>
<feature type="binding site" evidence="9">
    <location>
        <position position="213"/>
    </location>
    <ligand>
        <name>1-deoxy-D-xylulose 5-phosphate</name>
        <dbReference type="ChEBI" id="CHEBI:57792"/>
    </ligand>
</feature>
<gene>
    <name evidence="9" type="primary">dxr</name>
    <name evidence="13" type="ORF">ESZ91_05615</name>
</gene>
<evidence type="ECO:0000256" key="4">
    <source>
        <dbReference type="ARBA" id="ARBA00022857"/>
    </source>
</evidence>
<dbReference type="AlphaFoldDB" id="A0A4Q2KB69"/>
<evidence type="ECO:0000313" key="13">
    <source>
        <dbReference type="EMBL" id="RXZ61864.1"/>
    </source>
</evidence>
<feature type="binding site" evidence="9">
    <location>
        <position position="195"/>
    </location>
    <ligand>
        <name>1-deoxy-D-xylulose 5-phosphate</name>
        <dbReference type="ChEBI" id="CHEBI:57792"/>
    </ligand>
</feature>
<comment type="similarity">
    <text evidence="2 9">Belongs to the DXR family.</text>
</comment>
<dbReference type="GO" id="GO:0016853">
    <property type="term" value="F:isomerase activity"/>
    <property type="evidence" value="ECO:0007669"/>
    <property type="project" value="UniProtKB-KW"/>
</dbReference>
<feature type="binding site" evidence="9">
    <location>
        <position position="146"/>
    </location>
    <ligand>
        <name>Mn(2+)</name>
        <dbReference type="ChEBI" id="CHEBI:29035"/>
    </ligand>
</feature>
<evidence type="ECO:0000256" key="5">
    <source>
        <dbReference type="ARBA" id="ARBA00023002"/>
    </source>
</evidence>
<keyword evidence="5 9" id="KW-0560">Oxidoreductase</keyword>
<feature type="binding site" evidence="9">
    <location>
        <position position="214"/>
    </location>
    <ligand>
        <name>1-deoxy-D-xylulose 5-phosphate</name>
        <dbReference type="ChEBI" id="CHEBI:57792"/>
    </ligand>
</feature>
<dbReference type="InterPro" id="IPR003821">
    <property type="entry name" value="DXP_reductoisomerase"/>
</dbReference>
<evidence type="ECO:0000256" key="3">
    <source>
        <dbReference type="ARBA" id="ARBA00022723"/>
    </source>
</evidence>
<keyword evidence="14" id="KW-1185">Reference proteome</keyword>
<dbReference type="InterPro" id="IPR026877">
    <property type="entry name" value="DXPR_C"/>
</dbReference>
<feature type="binding site" evidence="9">
    <location>
        <position position="12"/>
    </location>
    <ligand>
        <name>NADPH</name>
        <dbReference type="ChEBI" id="CHEBI:57783"/>
    </ligand>
</feature>
<evidence type="ECO:0000256" key="8">
    <source>
        <dbReference type="ARBA" id="ARBA00048543"/>
    </source>
</evidence>
<feature type="binding site" evidence="9">
    <location>
        <position position="121"/>
    </location>
    <ligand>
        <name>1-deoxy-D-xylulose 5-phosphate</name>
        <dbReference type="ChEBI" id="CHEBI:57792"/>
    </ligand>
</feature>
<dbReference type="HAMAP" id="MF_00183">
    <property type="entry name" value="DXP_reductoisom"/>
    <property type="match status" value="1"/>
</dbReference>
<dbReference type="SUPFAM" id="SSF69055">
    <property type="entry name" value="1-deoxy-D-xylulose-5-phosphate reductoisomerase, C-terminal domain"/>
    <property type="match status" value="1"/>
</dbReference>
<proteinExistence type="inferred from homology"/>
<feature type="binding site" evidence="9">
    <location>
        <position position="201"/>
    </location>
    <ligand>
        <name>NADPH</name>
        <dbReference type="ChEBI" id="CHEBI:57783"/>
    </ligand>
</feature>